<organism evidence="1 2">
    <name type="scientific">Rhodnius prolixus</name>
    <name type="common">Triatomid bug</name>
    <dbReference type="NCBI Taxonomy" id="13249"/>
    <lineage>
        <taxon>Eukaryota</taxon>
        <taxon>Metazoa</taxon>
        <taxon>Ecdysozoa</taxon>
        <taxon>Arthropoda</taxon>
        <taxon>Hexapoda</taxon>
        <taxon>Insecta</taxon>
        <taxon>Pterygota</taxon>
        <taxon>Neoptera</taxon>
        <taxon>Paraneoptera</taxon>
        <taxon>Hemiptera</taxon>
        <taxon>Heteroptera</taxon>
        <taxon>Panheteroptera</taxon>
        <taxon>Cimicomorpha</taxon>
        <taxon>Reduviidae</taxon>
        <taxon>Triatominae</taxon>
        <taxon>Rhodnius</taxon>
    </lineage>
</organism>
<dbReference type="VEuPathDB" id="VectorBase:RPRC008756"/>
<keyword evidence="2" id="KW-1185">Reference proteome</keyword>
<evidence type="ECO:0000313" key="1">
    <source>
        <dbReference type="EnsemblMetazoa" id="RPRC008756-PA"/>
    </source>
</evidence>
<reference evidence="1" key="1">
    <citation type="submission" date="2015-05" db="UniProtKB">
        <authorList>
            <consortium name="EnsemblMetazoa"/>
        </authorList>
    </citation>
    <scope>IDENTIFICATION</scope>
</reference>
<dbReference type="EnsemblMetazoa" id="RPRC008756-RA">
    <property type="protein sequence ID" value="RPRC008756-PA"/>
    <property type="gene ID" value="RPRC008756"/>
</dbReference>
<protein>
    <submittedName>
        <fullName evidence="1">Uncharacterized protein</fullName>
    </submittedName>
</protein>
<name>T1HXI6_RHOPR</name>
<sequence>MERMPVVVVFRAFQGTQFLHKYVHVKDGGMFARKQRTLLFLAPIYPYAGKNCSDVTLLNYTGKTGYSKEQPGDRQ</sequence>
<proteinExistence type="predicted"/>
<dbReference type="InParanoid" id="T1HXI6"/>
<dbReference type="AlphaFoldDB" id="T1HXI6"/>
<dbReference type="Proteomes" id="UP000015103">
    <property type="component" value="Unassembled WGS sequence"/>
</dbReference>
<accession>T1HXI6</accession>
<dbReference type="HOGENOM" id="CLU_2674164_0_0_1"/>
<evidence type="ECO:0000313" key="2">
    <source>
        <dbReference type="Proteomes" id="UP000015103"/>
    </source>
</evidence>
<dbReference type="EMBL" id="ACPB03012640">
    <property type="status" value="NOT_ANNOTATED_CDS"/>
    <property type="molecule type" value="Genomic_DNA"/>
</dbReference>